<dbReference type="Proteomes" id="UP001283341">
    <property type="component" value="Unassembled WGS sequence"/>
</dbReference>
<dbReference type="EMBL" id="JAUEDM010000005">
    <property type="protein sequence ID" value="KAK3316033.1"/>
    <property type="molecule type" value="Genomic_DNA"/>
</dbReference>
<gene>
    <name evidence="2" type="ORF">B0H66DRAFT_604341</name>
</gene>
<dbReference type="AlphaFoldDB" id="A0AAE0HZW4"/>
<comment type="caution">
    <text evidence="2">The sequence shown here is derived from an EMBL/GenBank/DDBJ whole genome shotgun (WGS) entry which is preliminary data.</text>
</comment>
<feature type="transmembrane region" description="Helical" evidence="1">
    <location>
        <begin position="88"/>
        <end position="109"/>
    </location>
</feature>
<feature type="transmembrane region" description="Helical" evidence="1">
    <location>
        <begin position="484"/>
        <end position="506"/>
    </location>
</feature>
<reference evidence="2" key="2">
    <citation type="submission" date="2023-06" db="EMBL/GenBank/DDBJ databases">
        <authorList>
            <consortium name="Lawrence Berkeley National Laboratory"/>
            <person name="Haridas S."/>
            <person name="Hensen N."/>
            <person name="Bonometti L."/>
            <person name="Westerberg I."/>
            <person name="Brannstrom I.O."/>
            <person name="Guillou S."/>
            <person name="Cros-Aarteil S."/>
            <person name="Calhoun S."/>
            <person name="Kuo A."/>
            <person name="Mondo S."/>
            <person name="Pangilinan J."/>
            <person name="Riley R."/>
            <person name="Labutti K."/>
            <person name="Andreopoulos B."/>
            <person name="Lipzen A."/>
            <person name="Chen C."/>
            <person name="Yanf M."/>
            <person name="Daum C."/>
            <person name="Ng V."/>
            <person name="Clum A."/>
            <person name="Steindorff A."/>
            <person name="Ohm R."/>
            <person name="Martin F."/>
            <person name="Silar P."/>
            <person name="Natvig D."/>
            <person name="Lalanne C."/>
            <person name="Gautier V."/>
            <person name="Ament-Velasquez S.L."/>
            <person name="Kruys A."/>
            <person name="Hutchinson M.I."/>
            <person name="Powell A.J."/>
            <person name="Barry K."/>
            <person name="Miller A.N."/>
            <person name="Grigoriev I.V."/>
            <person name="Debuchy R."/>
            <person name="Gladieux P."/>
            <person name="Thoren M.H."/>
            <person name="Johannesson H."/>
        </authorList>
    </citation>
    <scope>NUCLEOTIDE SEQUENCE</scope>
    <source>
        <strain evidence="2">CBS 118394</strain>
    </source>
</reference>
<keyword evidence="1" id="KW-0812">Transmembrane</keyword>
<keyword evidence="1" id="KW-0472">Membrane</keyword>
<name>A0AAE0HZW4_9PEZI</name>
<reference evidence="2" key="1">
    <citation type="journal article" date="2023" name="Mol. Phylogenet. Evol.">
        <title>Genome-scale phylogeny and comparative genomics of the fungal order Sordariales.</title>
        <authorList>
            <person name="Hensen N."/>
            <person name="Bonometti L."/>
            <person name="Westerberg I."/>
            <person name="Brannstrom I.O."/>
            <person name="Guillou S."/>
            <person name="Cros-Aarteil S."/>
            <person name="Calhoun S."/>
            <person name="Haridas S."/>
            <person name="Kuo A."/>
            <person name="Mondo S."/>
            <person name="Pangilinan J."/>
            <person name="Riley R."/>
            <person name="LaButti K."/>
            <person name="Andreopoulos B."/>
            <person name="Lipzen A."/>
            <person name="Chen C."/>
            <person name="Yan M."/>
            <person name="Daum C."/>
            <person name="Ng V."/>
            <person name="Clum A."/>
            <person name="Steindorff A."/>
            <person name="Ohm R.A."/>
            <person name="Martin F."/>
            <person name="Silar P."/>
            <person name="Natvig D.O."/>
            <person name="Lalanne C."/>
            <person name="Gautier V."/>
            <person name="Ament-Velasquez S.L."/>
            <person name="Kruys A."/>
            <person name="Hutchinson M.I."/>
            <person name="Powell A.J."/>
            <person name="Barry K."/>
            <person name="Miller A.N."/>
            <person name="Grigoriev I.V."/>
            <person name="Debuchy R."/>
            <person name="Gladieux P."/>
            <person name="Hiltunen Thoren M."/>
            <person name="Johannesson H."/>
        </authorList>
    </citation>
    <scope>NUCLEOTIDE SEQUENCE</scope>
    <source>
        <strain evidence="2">CBS 118394</strain>
    </source>
</reference>
<organism evidence="2 3">
    <name type="scientific">Apodospora peruviana</name>
    <dbReference type="NCBI Taxonomy" id="516989"/>
    <lineage>
        <taxon>Eukaryota</taxon>
        <taxon>Fungi</taxon>
        <taxon>Dikarya</taxon>
        <taxon>Ascomycota</taxon>
        <taxon>Pezizomycotina</taxon>
        <taxon>Sordariomycetes</taxon>
        <taxon>Sordariomycetidae</taxon>
        <taxon>Sordariales</taxon>
        <taxon>Lasiosphaeriaceae</taxon>
        <taxon>Apodospora</taxon>
    </lineage>
</organism>
<dbReference type="PANTHER" id="PTHR35043">
    <property type="entry name" value="TRANSCRIPTION FACTOR DOMAIN-CONTAINING PROTEIN"/>
    <property type="match status" value="1"/>
</dbReference>
<evidence type="ECO:0000256" key="1">
    <source>
        <dbReference type="SAM" id="Phobius"/>
    </source>
</evidence>
<dbReference type="PANTHER" id="PTHR35043:SF7">
    <property type="entry name" value="TRANSCRIPTION FACTOR DOMAIN-CONTAINING PROTEIN"/>
    <property type="match status" value="1"/>
</dbReference>
<keyword evidence="3" id="KW-1185">Reference proteome</keyword>
<feature type="transmembrane region" description="Helical" evidence="1">
    <location>
        <begin position="55"/>
        <end position="76"/>
    </location>
</feature>
<evidence type="ECO:0000313" key="2">
    <source>
        <dbReference type="EMBL" id="KAK3316033.1"/>
    </source>
</evidence>
<accession>A0AAE0HZW4</accession>
<feature type="transmembrane region" description="Helical" evidence="1">
    <location>
        <begin position="518"/>
        <end position="540"/>
    </location>
</feature>
<evidence type="ECO:0000313" key="3">
    <source>
        <dbReference type="Proteomes" id="UP001283341"/>
    </source>
</evidence>
<feature type="transmembrane region" description="Helical" evidence="1">
    <location>
        <begin position="574"/>
        <end position="598"/>
    </location>
</feature>
<protein>
    <submittedName>
        <fullName evidence="2">Uncharacterized protein</fullName>
    </submittedName>
</protein>
<keyword evidence="1" id="KW-1133">Transmembrane helix</keyword>
<proteinExistence type="predicted"/>
<sequence>MQNYSDTVAFIAAMFSSARHCQDDPDFPVPSYFAQIASLQLDKSVDRYGDMRPPFWLLQAGVLVTFYQLTLSVPGLPRTRTDDRGTFGILKSCVITLVLCLYTALHLNIPPGDASTLSLVLRKTKWILVGVFAPKDYCLCGVGPGPARQVTESCKHMADGLKRTEKDPTLKWKHDWTTTRSWFASMGGFAINTKQGQEDLPGDKESIKDRSKADSLARVLVITQASWMILQWIMRLAYKLPVTVLELNTLAHAICALFVYALWWEKPLDVNEPTILTADWAPSLAATLWACSVQRSSSWLSSFDRETVKIDELYWLAPTVAQSILDSCTEMLPLQTAPHCLPLDEQQQQGKNWRKVKARPYSCDDEHHRDQRSMEAFYILIRRFVYDCPDAATLLFEASSAPTSSPRGDAVQLRDPVLPNNSFVQTSTLTIKGLARDSTAQKLARKSNMGHRMARIARSNWPNLVFGGTGNGDDGMKPIIRSMAVFWIAALVYGAIHAAAWNDLFATPTEALLWKISCIYVAGYGCIAMAMVTVLAWIIAIDDNEESRVLRMATKIKDEFSTAWELVPLPIRTIALWFLLAVGIAVPIGSNLFCRLFLVIEAFISLRRQPAKAFQTPNYWTQYLAHFKELFFLADLWR</sequence>